<dbReference type="EMBL" id="JAOYFB010000036">
    <property type="protein sequence ID" value="KAK4020771.1"/>
    <property type="molecule type" value="Genomic_DNA"/>
</dbReference>
<feature type="region of interest" description="Disordered" evidence="1">
    <location>
        <begin position="82"/>
        <end position="113"/>
    </location>
</feature>
<protein>
    <submittedName>
        <fullName evidence="2">Uncharacterized protein</fullName>
    </submittedName>
</protein>
<sequence>MQIATLSDVLITPLEVLKHRFGAVQRRRIQLKHFVHKEVGTRKHKIQREWRTNQCTYVLKHSIFGRKRRCLGYDNIQISQEKTGKHHLNPKRFYNSNHQMESVGEPRNLDILE</sequence>
<evidence type="ECO:0000313" key="3">
    <source>
        <dbReference type="Proteomes" id="UP001234178"/>
    </source>
</evidence>
<reference evidence="2 3" key="1">
    <citation type="journal article" date="2023" name="Nucleic Acids Res.">
        <title>The hologenome of Daphnia magna reveals possible DNA methylation and microbiome-mediated evolution of the host genome.</title>
        <authorList>
            <person name="Chaturvedi A."/>
            <person name="Li X."/>
            <person name="Dhandapani V."/>
            <person name="Marshall H."/>
            <person name="Kissane S."/>
            <person name="Cuenca-Cambronero M."/>
            <person name="Asole G."/>
            <person name="Calvet F."/>
            <person name="Ruiz-Romero M."/>
            <person name="Marangio P."/>
            <person name="Guigo R."/>
            <person name="Rago D."/>
            <person name="Mirbahai L."/>
            <person name="Eastwood N."/>
            <person name="Colbourne J.K."/>
            <person name="Zhou J."/>
            <person name="Mallon E."/>
            <person name="Orsini L."/>
        </authorList>
    </citation>
    <scope>NUCLEOTIDE SEQUENCE [LARGE SCALE GENOMIC DNA]</scope>
    <source>
        <strain evidence="2">LRV0_1</strain>
    </source>
</reference>
<evidence type="ECO:0000256" key="1">
    <source>
        <dbReference type="SAM" id="MobiDB-lite"/>
    </source>
</evidence>
<comment type="caution">
    <text evidence="2">The sequence shown here is derived from an EMBL/GenBank/DDBJ whole genome shotgun (WGS) entry which is preliminary data.</text>
</comment>
<evidence type="ECO:0000313" key="2">
    <source>
        <dbReference type="EMBL" id="KAK4020771.1"/>
    </source>
</evidence>
<accession>A0ABR0A6K5</accession>
<gene>
    <name evidence="2" type="ORF">OUZ56_002721</name>
</gene>
<dbReference type="Proteomes" id="UP001234178">
    <property type="component" value="Unassembled WGS sequence"/>
</dbReference>
<keyword evidence="3" id="KW-1185">Reference proteome</keyword>
<name>A0ABR0A6K5_9CRUS</name>
<proteinExistence type="predicted"/>
<organism evidence="2 3">
    <name type="scientific">Daphnia magna</name>
    <dbReference type="NCBI Taxonomy" id="35525"/>
    <lineage>
        <taxon>Eukaryota</taxon>
        <taxon>Metazoa</taxon>
        <taxon>Ecdysozoa</taxon>
        <taxon>Arthropoda</taxon>
        <taxon>Crustacea</taxon>
        <taxon>Branchiopoda</taxon>
        <taxon>Diplostraca</taxon>
        <taxon>Cladocera</taxon>
        <taxon>Anomopoda</taxon>
        <taxon>Daphniidae</taxon>
        <taxon>Daphnia</taxon>
    </lineage>
</organism>